<sequence length="111" mass="12131">MASARVQFPVLGPGVTGACESWGNSSPSLNRRPAALERVSQPPGPLPPPPPLPPLRDAPSPRQRRDRFQKRRNLKPNHTLQEVEGLCQQTPETSRRPALKHPSPLQGGGLR</sequence>
<name>A0AAD7T7E9_9TELE</name>
<feature type="region of interest" description="Disordered" evidence="1">
    <location>
        <begin position="1"/>
        <end position="111"/>
    </location>
</feature>
<feature type="compositionally biased region" description="Basic residues" evidence="1">
    <location>
        <begin position="62"/>
        <end position="75"/>
    </location>
</feature>
<gene>
    <name evidence="2" type="ORF">AAFF_G00402690</name>
</gene>
<proteinExistence type="predicted"/>
<evidence type="ECO:0000313" key="2">
    <source>
        <dbReference type="EMBL" id="KAJ8415712.1"/>
    </source>
</evidence>
<accession>A0AAD7T7E9</accession>
<dbReference type="Proteomes" id="UP001221898">
    <property type="component" value="Unassembled WGS sequence"/>
</dbReference>
<organism evidence="2 3">
    <name type="scientific">Aldrovandia affinis</name>
    <dbReference type="NCBI Taxonomy" id="143900"/>
    <lineage>
        <taxon>Eukaryota</taxon>
        <taxon>Metazoa</taxon>
        <taxon>Chordata</taxon>
        <taxon>Craniata</taxon>
        <taxon>Vertebrata</taxon>
        <taxon>Euteleostomi</taxon>
        <taxon>Actinopterygii</taxon>
        <taxon>Neopterygii</taxon>
        <taxon>Teleostei</taxon>
        <taxon>Notacanthiformes</taxon>
        <taxon>Halosauridae</taxon>
        <taxon>Aldrovandia</taxon>
    </lineage>
</organism>
<dbReference type="EMBL" id="JAINUG010000008">
    <property type="protein sequence ID" value="KAJ8415712.1"/>
    <property type="molecule type" value="Genomic_DNA"/>
</dbReference>
<comment type="caution">
    <text evidence="2">The sequence shown here is derived from an EMBL/GenBank/DDBJ whole genome shotgun (WGS) entry which is preliminary data.</text>
</comment>
<reference evidence="2" key="1">
    <citation type="journal article" date="2023" name="Science">
        <title>Genome structures resolve the early diversification of teleost fishes.</title>
        <authorList>
            <person name="Parey E."/>
            <person name="Louis A."/>
            <person name="Montfort J."/>
            <person name="Bouchez O."/>
            <person name="Roques C."/>
            <person name="Iampietro C."/>
            <person name="Lluch J."/>
            <person name="Castinel A."/>
            <person name="Donnadieu C."/>
            <person name="Desvignes T."/>
            <person name="Floi Bucao C."/>
            <person name="Jouanno E."/>
            <person name="Wen M."/>
            <person name="Mejri S."/>
            <person name="Dirks R."/>
            <person name="Jansen H."/>
            <person name="Henkel C."/>
            <person name="Chen W.J."/>
            <person name="Zahm M."/>
            <person name="Cabau C."/>
            <person name="Klopp C."/>
            <person name="Thompson A.W."/>
            <person name="Robinson-Rechavi M."/>
            <person name="Braasch I."/>
            <person name="Lecointre G."/>
            <person name="Bobe J."/>
            <person name="Postlethwait J.H."/>
            <person name="Berthelot C."/>
            <person name="Roest Crollius H."/>
            <person name="Guiguen Y."/>
        </authorList>
    </citation>
    <scope>NUCLEOTIDE SEQUENCE</scope>
    <source>
        <strain evidence="2">NC1722</strain>
    </source>
</reference>
<keyword evidence="3" id="KW-1185">Reference proteome</keyword>
<dbReference type="AlphaFoldDB" id="A0AAD7T7E9"/>
<dbReference type="PROSITE" id="PS51257">
    <property type="entry name" value="PROKAR_LIPOPROTEIN"/>
    <property type="match status" value="1"/>
</dbReference>
<evidence type="ECO:0000256" key="1">
    <source>
        <dbReference type="SAM" id="MobiDB-lite"/>
    </source>
</evidence>
<feature type="compositionally biased region" description="Pro residues" evidence="1">
    <location>
        <begin position="42"/>
        <end position="56"/>
    </location>
</feature>
<evidence type="ECO:0000313" key="3">
    <source>
        <dbReference type="Proteomes" id="UP001221898"/>
    </source>
</evidence>
<protein>
    <submittedName>
        <fullName evidence="2">Uncharacterized protein</fullName>
    </submittedName>
</protein>